<keyword evidence="2 4" id="KW-0863">Zinc-finger</keyword>
<dbReference type="EMBL" id="ML002457">
    <property type="protein sequence ID" value="RKP37708.1"/>
    <property type="molecule type" value="Genomic_DNA"/>
</dbReference>
<evidence type="ECO:0000313" key="6">
    <source>
        <dbReference type="EMBL" id="RKP37708.1"/>
    </source>
</evidence>
<evidence type="ECO:0000256" key="2">
    <source>
        <dbReference type="ARBA" id="ARBA00022771"/>
    </source>
</evidence>
<dbReference type="STRING" id="215637.A0A4P9ZWK5"/>
<reference evidence="7" key="1">
    <citation type="journal article" date="2018" name="Nat. Microbiol.">
        <title>Leveraging single-cell genomics to expand the fungal tree of life.</title>
        <authorList>
            <person name="Ahrendt S.R."/>
            <person name="Quandt C.A."/>
            <person name="Ciobanu D."/>
            <person name="Clum A."/>
            <person name="Salamov A."/>
            <person name="Andreopoulos B."/>
            <person name="Cheng J.F."/>
            <person name="Woyke T."/>
            <person name="Pelin A."/>
            <person name="Henrissat B."/>
            <person name="Reynolds N.K."/>
            <person name="Benny G.L."/>
            <person name="Smith M.E."/>
            <person name="James T.Y."/>
            <person name="Grigoriev I.V."/>
        </authorList>
    </citation>
    <scope>NUCLEOTIDE SEQUENCE [LARGE SCALE GENOMIC DNA]</scope>
    <source>
        <strain evidence="7">RSA 468</strain>
    </source>
</reference>
<dbReference type="Proteomes" id="UP000268162">
    <property type="component" value="Unassembled WGS sequence"/>
</dbReference>
<dbReference type="SMART" id="SM00184">
    <property type="entry name" value="RING"/>
    <property type="match status" value="1"/>
</dbReference>
<keyword evidence="1" id="KW-0479">Metal-binding</keyword>
<accession>A0A4P9ZWK5</accession>
<evidence type="ECO:0000256" key="1">
    <source>
        <dbReference type="ARBA" id="ARBA00022723"/>
    </source>
</evidence>
<keyword evidence="7" id="KW-1185">Reference proteome</keyword>
<dbReference type="GO" id="GO:0008270">
    <property type="term" value="F:zinc ion binding"/>
    <property type="evidence" value="ECO:0007669"/>
    <property type="project" value="UniProtKB-KW"/>
</dbReference>
<dbReference type="AlphaFoldDB" id="A0A4P9ZWK5"/>
<dbReference type="InterPro" id="IPR011016">
    <property type="entry name" value="Znf_RING-CH"/>
</dbReference>
<evidence type="ECO:0000256" key="4">
    <source>
        <dbReference type="PROSITE-ProRule" id="PRU00175"/>
    </source>
</evidence>
<organism evidence="6 7">
    <name type="scientific">Dimargaris cristalligena</name>
    <dbReference type="NCBI Taxonomy" id="215637"/>
    <lineage>
        <taxon>Eukaryota</taxon>
        <taxon>Fungi</taxon>
        <taxon>Fungi incertae sedis</taxon>
        <taxon>Zoopagomycota</taxon>
        <taxon>Kickxellomycotina</taxon>
        <taxon>Dimargaritomycetes</taxon>
        <taxon>Dimargaritales</taxon>
        <taxon>Dimargaritaceae</taxon>
        <taxon>Dimargaris</taxon>
    </lineage>
</organism>
<evidence type="ECO:0000256" key="3">
    <source>
        <dbReference type="ARBA" id="ARBA00022833"/>
    </source>
</evidence>
<keyword evidence="3" id="KW-0862">Zinc</keyword>
<dbReference type="PROSITE" id="PS50089">
    <property type="entry name" value="ZF_RING_2"/>
    <property type="match status" value="1"/>
</dbReference>
<gene>
    <name evidence="6" type="ORF">BJ085DRAFT_22935</name>
</gene>
<dbReference type="PANTHER" id="PTHR47662:SF1">
    <property type="entry name" value="RING-TYPE DOMAIN-CONTAINING PROTEIN"/>
    <property type="match status" value="1"/>
</dbReference>
<dbReference type="InterPro" id="IPR001841">
    <property type="entry name" value="Znf_RING"/>
</dbReference>
<dbReference type="Gene3D" id="3.30.40.10">
    <property type="entry name" value="Zinc/RING finger domain, C3HC4 (zinc finger)"/>
    <property type="match status" value="1"/>
</dbReference>
<proteinExistence type="predicted"/>
<sequence>MQGEPVCGVCNDEFREGESARRLPCYHIFHPECVDAWLTRKTARCPLCKTNCTPKSTMDESTLI</sequence>
<evidence type="ECO:0000313" key="7">
    <source>
        <dbReference type="Proteomes" id="UP000268162"/>
    </source>
</evidence>
<dbReference type="SUPFAM" id="SSF57850">
    <property type="entry name" value="RING/U-box"/>
    <property type="match status" value="1"/>
</dbReference>
<feature type="domain" description="RING-type" evidence="5">
    <location>
        <begin position="7"/>
        <end position="49"/>
    </location>
</feature>
<name>A0A4P9ZWK5_9FUNG</name>
<dbReference type="SMART" id="SM00744">
    <property type="entry name" value="RINGv"/>
    <property type="match status" value="1"/>
</dbReference>
<protein>
    <recommendedName>
        <fullName evidence="5">RING-type domain-containing protein</fullName>
    </recommendedName>
</protein>
<evidence type="ECO:0000259" key="5">
    <source>
        <dbReference type="PROSITE" id="PS50089"/>
    </source>
</evidence>
<dbReference type="InterPro" id="IPR013083">
    <property type="entry name" value="Znf_RING/FYVE/PHD"/>
</dbReference>
<dbReference type="PANTHER" id="PTHR47662">
    <property type="entry name" value="RING-TYPE DOMAIN-CONTAINING PROTEIN"/>
    <property type="match status" value="1"/>
</dbReference>
<dbReference type="Pfam" id="PF13639">
    <property type="entry name" value="zf-RING_2"/>
    <property type="match status" value="1"/>
</dbReference>